<dbReference type="EMBL" id="JAUEPS010000058">
    <property type="protein sequence ID" value="KAK0443432.1"/>
    <property type="molecule type" value="Genomic_DNA"/>
</dbReference>
<evidence type="ECO:0000313" key="2">
    <source>
        <dbReference type="Proteomes" id="UP001175211"/>
    </source>
</evidence>
<dbReference type="AlphaFoldDB" id="A0AA39MR01"/>
<reference evidence="1" key="1">
    <citation type="submission" date="2023-06" db="EMBL/GenBank/DDBJ databases">
        <authorList>
            <consortium name="Lawrence Berkeley National Laboratory"/>
            <person name="Ahrendt S."/>
            <person name="Sahu N."/>
            <person name="Indic B."/>
            <person name="Wong-Bajracharya J."/>
            <person name="Merenyi Z."/>
            <person name="Ke H.-M."/>
            <person name="Monk M."/>
            <person name="Kocsube S."/>
            <person name="Drula E."/>
            <person name="Lipzen A."/>
            <person name="Balint B."/>
            <person name="Henrissat B."/>
            <person name="Andreopoulos B."/>
            <person name="Martin F.M."/>
            <person name="Harder C.B."/>
            <person name="Rigling D."/>
            <person name="Ford K.L."/>
            <person name="Foster G.D."/>
            <person name="Pangilinan J."/>
            <person name="Papanicolaou A."/>
            <person name="Barry K."/>
            <person name="LaButti K."/>
            <person name="Viragh M."/>
            <person name="Koriabine M."/>
            <person name="Yan M."/>
            <person name="Riley R."/>
            <person name="Champramary S."/>
            <person name="Plett K.L."/>
            <person name="Tsai I.J."/>
            <person name="Slot J."/>
            <person name="Sipos G."/>
            <person name="Plett J."/>
            <person name="Nagy L.G."/>
            <person name="Grigoriev I.V."/>
        </authorList>
    </citation>
    <scope>NUCLEOTIDE SEQUENCE</scope>
    <source>
        <strain evidence="1">CCBAS 213</strain>
    </source>
</reference>
<sequence>MSMHRRAPRLENKLEMKWLECQVIVVLGPDENGIEWCARHRDNRRASVAAHVWFECVRPYDREPCERLHWRNSHPGRIRISGVERKLIVLDEHIVKQVVERVVHGRSSPSTPKQERTVSPTITALWRSISPMSFPSLTLIKEKGNLSILFFTGSRAPLDTQDIDTAPISSTTQGLCLILEDSYAVSNLPSKTYAFLSNRHSASTIKGTTKDFDSRRLDVSSEDLATSPKVVTYSTISPPF</sequence>
<name>A0AA39MR01_ARMTA</name>
<organism evidence="1 2">
    <name type="scientific">Armillaria tabescens</name>
    <name type="common">Ringless honey mushroom</name>
    <name type="synonym">Agaricus tabescens</name>
    <dbReference type="NCBI Taxonomy" id="1929756"/>
    <lineage>
        <taxon>Eukaryota</taxon>
        <taxon>Fungi</taxon>
        <taxon>Dikarya</taxon>
        <taxon>Basidiomycota</taxon>
        <taxon>Agaricomycotina</taxon>
        <taxon>Agaricomycetes</taxon>
        <taxon>Agaricomycetidae</taxon>
        <taxon>Agaricales</taxon>
        <taxon>Marasmiineae</taxon>
        <taxon>Physalacriaceae</taxon>
        <taxon>Desarmillaria</taxon>
    </lineage>
</organism>
<evidence type="ECO:0000313" key="1">
    <source>
        <dbReference type="EMBL" id="KAK0443432.1"/>
    </source>
</evidence>
<dbReference type="RefSeq" id="XP_060324751.1">
    <property type="nucleotide sequence ID" value="XM_060470143.1"/>
</dbReference>
<proteinExistence type="predicted"/>
<keyword evidence="2" id="KW-1185">Reference proteome</keyword>
<comment type="caution">
    <text evidence="1">The sequence shown here is derived from an EMBL/GenBank/DDBJ whole genome shotgun (WGS) entry which is preliminary data.</text>
</comment>
<protein>
    <submittedName>
        <fullName evidence="1">Uncharacterized protein</fullName>
    </submittedName>
</protein>
<gene>
    <name evidence="1" type="ORF">EV420DRAFT_1484957</name>
</gene>
<dbReference type="Proteomes" id="UP001175211">
    <property type="component" value="Unassembled WGS sequence"/>
</dbReference>
<accession>A0AA39MR01</accession>
<dbReference type="GeneID" id="85353691"/>